<accession>A0A8E6B6K7</accession>
<sequence>MTRDEQQEMTRRLKREGLIRPNTAAQFAEVEPAVIWRWIVKGVRGVKLEATQGPGNGWFTSKEAILRFFAARSSIERTRLSQAESPTRKQAAKGLTEFQEAIAGLRAAKTKVAQ</sequence>
<dbReference type="EMBL" id="CP074694">
    <property type="protein sequence ID" value="QVL32312.1"/>
    <property type="molecule type" value="Genomic_DNA"/>
</dbReference>
<evidence type="ECO:0000313" key="1">
    <source>
        <dbReference type="EMBL" id="QVL32312.1"/>
    </source>
</evidence>
<dbReference type="KEGG" id="tsph:KIH39_26355"/>
<protein>
    <recommendedName>
        <fullName evidence="3">DUF1580 domain-containing protein</fullName>
    </recommendedName>
</protein>
<name>A0A8E6B6K7_9BACT</name>
<proteinExistence type="predicted"/>
<dbReference type="Proteomes" id="UP000676194">
    <property type="component" value="Chromosome"/>
</dbReference>
<evidence type="ECO:0000313" key="2">
    <source>
        <dbReference type="Proteomes" id="UP000676194"/>
    </source>
</evidence>
<dbReference type="AlphaFoldDB" id="A0A8E6B6K7"/>
<evidence type="ECO:0008006" key="3">
    <source>
        <dbReference type="Google" id="ProtNLM"/>
    </source>
</evidence>
<organism evidence="1 2">
    <name type="scientific">Telmatocola sphagniphila</name>
    <dbReference type="NCBI Taxonomy" id="1123043"/>
    <lineage>
        <taxon>Bacteria</taxon>
        <taxon>Pseudomonadati</taxon>
        <taxon>Planctomycetota</taxon>
        <taxon>Planctomycetia</taxon>
        <taxon>Gemmatales</taxon>
        <taxon>Gemmataceae</taxon>
    </lineage>
</organism>
<reference evidence="1" key="1">
    <citation type="submission" date="2021-05" db="EMBL/GenBank/DDBJ databases">
        <title>Complete genome sequence of the cellulolytic planctomycete Telmatocola sphagniphila SP2T and characterization of the first cellulase from planctomycetes.</title>
        <authorList>
            <person name="Rakitin A.L."/>
            <person name="Beletsky A.V."/>
            <person name="Naumoff D.G."/>
            <person name="Kulichevskaya I.S."/>
            <person name="Mardanov A.V."/>
            <person name="Ravin N.V."/>
            <person name="Dedysh S.N."/>
        </authorList>
    </citation>
    <scope>NUCLEOTIDE SEQUENCE</scope>
    <source>
        <strain evidence="1">SP2T</strain>
    </source>
</reference>
<dbReference type="RefSeq" id="WP_213497147.1">
    <property type="nucleotide sequence ID" value="NZ_CP074694.1"/>
</dbReference>
<gene>
    <name evidence="1" type="ORF">KIH39_26355</name>
</gene>
<keyword evidence="2" id="KW-1185">Reference proteome</keyword>